<proteinExistence type="predicted"/>
<organism evidence="2">
    <name type="scientific">Escherichia coli</name>
    <dbReference type="NCBI Taxonomy" id="562"/>
    <lineage>
        <taxon>Bacteria</taxon>
        <taxon>Pseudomonadati</taxon>
        <taxon>Pseudomonadota</taxon>
        <taxon>Gammaproteobacteria</taxon>
        <taxon>Enterobacterales</taxon>
        <taxon>Enterobacteriaceae</taxon>
        <taxon>Escherichia</taxon>
    </lineage>
</organism>
<dbReference type="InterPro" id="IPR001296">
    <property type="entry name" value="Glyco_trans_1"/>
</dbReference>
<protein>
    <submittedName>
        <fullName evidence="2">Glycosyltransferase</fullName>
    </submittedName>
</protein>
<dbReference type="AlphaFoldDB" id="A0A8H9W1B5"/>
<dbReference type="Gene3D" id="3.40.50.2000">
    <property type="entry name" value="Glycogen Phosphorylase B"/>
    <property type="match status" value="2"/>
</dbReference>
<sequence>MCRMKNYDIIFISGSHQIYGGGQVYIDEINEKLSSQGIKSIILASDDIFNNSLNIPRVDTWKYKIKNYKKLLEILNKIDCNRKAKIITNDITLSMLAVILRFNGWKIYPLIHMSLYNTSSNYKFIKFLYPYIRGFLIRMASEKILSVNKENDRILGKKVCYIGNFTVNKQDSIQSINVDKNIDLLYVGRFDIEKRPDRFINIVEYLLQRGRPVRATMVGSGKYYDQIRKYVHENNLSDYINLVGFLDKEKIIPLYKRSRILVITSKTEGLPTVILDAAVYGVNFISPPLGSIPYLHKNWNVGHIVDINNMGEYIDQRWDILINKVSDMQLTMFAQEHFIDSFILKFMDSLYEG</sequence>
<gene>
    <name evidence="2" type="ORF">J0541_003777</name>
</gene>
<dbReference type="PANTHER" id="PTHR12526:SF630">
    <property type="entry name" value="GLYCOSYLTRANSFERASE"/>
    <property type="match status" value="1"/>
</dbReference>
<name>A0A8H9W1B5_ECOLX</name>
<dbReference type="SUPFAM" id="SSF53756">
    <property type="entry name" value="UDP-Glycosyltransferase/glycogen phosphorylase"/>
    <property type="match status" value="1"/>
</dbReference>
<dbReference type="Pfam" id="PF00534">
    <property type="entry name" value="Glycos_transf_1"/>
    <property type="match status" value="1"/>
</dbReference>
<feature type="domain" description="Glycosyl transferase family 1" evidence="1">
    <location>
        <begin position="174"/>
        <end position="317"/>
    </location>
</feature>
<dbReference type="PANTHER" id="PTHR12526">
    <property type="entry name" value="GLYCOSYLTRANSFERASE"/>
    <property type="match status" value="1"/>
</dbReference>
<evidence type="ECO:0000313" key="2">
    <source>
        <dbReference type="EMBL" id="HBB1574797.1"/>
    </source>
</evidence>
<accession>A0A8H9W1B5</accession>
<reference evidence="2" key="2">
    <citation type="submission" date="2021-03" db="EMBL/GenBank/DDBJ databases">
        <authorList>
            <consortium name="NCBI Pathogen Detection Project"/>
        </authorList>
    </citation>
    <scope>NUCLEOTIDE SEQUENCE</scope>
    <source>
        <strain evidence="2">Escherichia coli</strain>
    </source>
</reference>
<dbReference type="GO" id="GO:0016757">
    <property type="term" value="F:glycosyltransferase activity"/>
    <property type="evidence" value="ECO:0007669"/>
    <property type="project" value="InterPro"/>
</dbReference>
<dbReference type="EMBL" id="DADUEU010000026">
    <property type="protein sequence ID" value="HBB1574797.1"/>
    <property type="molecule type" value="Genomic_DNA"/>
</dbReference>
<evidence type="ECO:0000259" key="1">
    <source>
        <dbReference type="Pfam" id="PF00534"/>
    </source>
</evidence>
<keyword evidence="2" id="KW-0808">Transferase</keyword>
<dbReference type="GO" id="GO:1901135">
    <property type="term" value="P:carbohydrate derivative metabolic process"/>
    <property type="evidence" value="ECO:0007669"/>
    <property type="project" value="UniProtKB-ARBA"/>
</dbReference>
<comment type="caution">
    <text evidence="2">The sequence shown here is derived from an EMBL/GenBank/DDBJ whole genome shotgun (WGS) entry which is preliminary data.</text>
</comment>
<reference evidence="2" key="1">
    <citation type="journal article" date="2018" name="Genome Biol.">
        <title>SKESA: strategic k-mer extension for scrupulous assemblies.</title>
        <authorList>
            <person name="Souvorov A."/>
            <person name="Agarwala R."/>
            <person name="Lipman D.J."/>
        </authorList>
    </citation>
    <scope>NUCLEOTIDE SEQUENCE</scope>
    <source>
        <strain evidence="2">Escherichia coli</strain>
    </source>
</reference>
<dbReference type="Proteomes" id="UP000870292">
    <property type="component" value="Unassembled WGS sequence"/>
</dbReference>